<evidence type="ECO:0000313" key="3">
    <source>
        <dbReference type="EMBL" id="BBM82318.1"/>
    </source>
</evidence>
<gene>
    <name evidence="3" type="ORF">UABAM_00661</name>
</gene>
<keyword evidence="4" id="KW-1185">Reference proteome</keyword>
<evidence type="ECO:0000313" key="4">
    <source>
        <dbReference type="Proteomes" id="UP000326354"/>
    </source>
</evidence>
<protein>
    <recommendedName>
        <fullName evidence="2">DUF402 domain-containing protein</fullName>
    </recommendedName>
</protein>
<dbReference type="RefSeq" id="WP_151966566.1">
    <property type="nucleotide sequence ID" value="NZ_AP019860.1"/>
</dbReference>
<dbReference type="InterPro" id="IPR007295">
    <property type="entry name" value="DUF402"/>
</dbReference>
<dbReference type="EMBL" id="AP019860">
    <property type="protein sequence ID" value="BBM82318.1"/>
    <property type="molecule type" value="Genomic_DNA"/>
</dbReference>
<dbReference type="SUPFAM" id="SSF159234">
    <property type="entry name" value="FomD-like"/>
    <property type="match status" value="1"/>
</dbReference>
<evidence type="ECO:0000256" key="1">
    <source>
        <dbReference type="ARBA" id="ARBA00022801"/>
    </source>
</evidence>
<dbReference type="InterPro" id="IPR035930">
    <property type="entry name" value="FomD-like_sf"/>
</dbReference>
<dbReference type="InterPro" id="IPR050212">
    <property type="entry name" value="Ntdp-like"/>
</dbReference>
<dbReference type="Proteomes" id="UP000326354">
    <property type="component" value="Chromosome"/>
</dbReference>
<proteinExistence type="predicted"/>
<dbReference type="OrthoDB" id="4327917at2"/>
<organism evidence="3 4">
    <name type="scientific">Uabimicrobium amorphum</name>
    <dbReference type="NCBI Taxonomy" id="2596890"/>
    <lineage>
        <taxon>Bacteria</taxon>
        <taxon>Pseudomonadati</taxon>
        <taxon>Planctomycetota</taxon>
        <taxon>Candidatus Uabimicrobiia</taxon>
        <taxon>Candidatus Uabimicrobiales</taxon>
        <taxon>Candidatus Uabimicrobiaceae</taxon>
        <taxon>Candidatus Uabimicrobium</taxon>
    </lineage>
</organism>
<dbReference type="Pfam" id="PF04167">
    <property type="entry name" value="DUF402"/>
    <property type="match status" value="1"/>
</dbReference>
<dbReference type="Gene3D" id="2.40.380.10">
    <property type="entry name" value="FomD-like"/>
    <property type="match status" value="1"/>
</dbReference>
<evidence type="ECO:0000259" key="2">
    <source>
        <dbReference type="Pfam" id="PF04167"/>
    </source>
</evidence>
<dbReference type="GO" id="GO:0016787">
    <property type="term" value="F:hydrolase activity"/>
    <property type="evidence" value="ECO:0007669"/>
    <property type="project" value="UniProtKB-KW"/>
</dbReference>
<feature type="domain" description="DUF402" evidence="2">
    <location>
        <begin position="25"/>
        <end position="149"/>
    </location>
</feature>
<sequence length="155" mass="18446">MENKLTVHKCDYQGNDVFAYPATILRHNEEKMVVRANFTSHKDYNIAGLELKNGDKCLEVFYFHRWFNIFEVYAGESDQIRGWYCNITKPAIYKENHLYYYDLALDVISFSDGRQVIVDEDQFMELPLDDETRQKAKNELQDLCQLLKKEVPLRY</sequence>
<keyword evidence="1" id="KW-0378">Hydrolase</keyword>
<dbReference type="AlphaFoldDB" id="A0A5S9II86"/>
<name>A0A5S9II86_UABAM</name>
<dbReference type="KEGG" id="uam:UABAM_00661"/>
<dbReference type="PANTHER" id="PTHR39159:SF1">
    <property type="entry name" value="UPF0374 PROTEIN YGAC"/>
    <property type="match status" value="1"/>
</dbReference>
<dbReference type="PANTHER" id="PTHR39159">
    <property type="match status" value="1"/>
</dbReference>
<reference evidence="3 4" key="1">
    <citation type="submission" date="2019-08" db="EMBL/GenBank/DDBJ databases">
        <title>Complete genome sequence of Candidatus Uab amorphum.</title>
        <authorList>
            <person name="Shiratori T."/>
            <person name="Suzuki S."/>
            <person name="Kakizawa Y."/>
            <person name="Ishida K."/>
        </authorList>
    </citation>
    <scope>NUCLEOTIDE SEQUENCE [LARGE SCALE GENOMIC DNA]</scope>
    <source>
        <strain evidence="3 4">SRT547</strain>
    </source>
</reference>
<accession>A0A5S9II86</accession>